<comment type="caution">
    <text evidence="1">The sequence shown here is derived from an EMBL/GenBank/DDBJ whole genome shotgun (WGS) entry which is preliminary data.</text>
</comment>
<dbReference type="Proteomes" id="UP001630127">
    <property type="component" value="Unassembled WGS sequence"/>
</dbReference>
<gene>
    <name evidence="1" type="ORF">ACH5RR_026126</name>
</gene>
<sequence>MNVVMIKNPGLSESYYISSFLRGLQEIKATVKMHRSKTLQSAFEVARWQEMAPTTLTKKNKSLMKSTSTLFMGNFKTGEGAGGNDHGFKNVASTSVDNAVKIYIF</sequence>
<evidence type="ECO:0000313" key="1">
    <source>
        <dbReference type="EMBL" id="KAL3513409.1"/>
    </source>
</evidence>
<accession>A0ABD2Z2R4</accession>
<organism evidence="1 2">
    <name type="scientific">Cinchona calisaya</name>
    <dbReference type="NCBI Taxonomy" id="153742"/>
    <lineage>
        <taxon>Eukaryota</taxon>
        <taxon>Viridiplantae</taxon>
        <taxon>Streptophyta</taxon>
        <taxon>Embryophyta</taxon>
        <taxon>Tracheophyta</taxon>
        <taxon>Spermatophyta</taxon>
        <taxon>Magnoliopsida</taxon>
        <taxon>eudicotyledons</taxon>
        <taxon>Gunneridae</taxon>
        <taxon>Pentapetalae</taxon>
        <taxon>asterids</taxon>
        <taxon>lamiids</taxon>
        <taxon>Gentianales</taxon>
        <taxon>Rubiaceae</taxon>
        <taxon>Cinchonoideae</taxon>
        <taxon>Cinchoneae</taxon>
        <taxon>Cinchona</taxon>
    </lineage>
</organism>
<proteinExistence type="predicted"/>
<reference evidence="1 2" key="1">
    <citation type="submission" date="2024-11" db="EMBL/GenBank/DDBJ databases">
        <title>A near-complete genome assembly of Cinchona calisaya.</title>
        <authorList>
            <person name="Lian D.C."/>
            <person name="Zhao X.W."/>
            <person name="Wei L."/>
        </authorList>
    </citation>
    <scope>NUCLEOTIDE SEQUENCE [LARGE SCALE GENOMIC DNA]</scope>
    <source>
        <tissue evidence="1">Nenye</tissue>
    </source>
</reference>
<protein>
    <submittedName>
        <fullName evidence="1">Uncharacterized protein</fullName>
    </submittedName>
</protein>
<name>A0ABD2Z2R4_9GENT</name>
<dbReference type="EMBL" id="JBJUIK010000011">
    <property type="protein sequence ID" value="KAL3513409.1"/>
    <property type="molecule type" value="Genomic_DNA"/>
</dbReference>
<evidence type="ECO:0000313" key="2">
    <source>
        <dbReference type="Proteomes" id="UP001630127"/>
    </source>
</evidence>
<keyword evidence="2" id="KW-1185">Reference proteome</keyword>
<dbReference type="AlphaFoldDB" id="A0ABD2Z2R4"/>